<dbReference type="SMART" id="SM00339">
    <property type="entry name" value="FH"/>
    <property type="match status" value="2"/>
</dbReference>
<dbReference type="CDD" id="cd20035">
    <property type="entry name" value="FH_FOXQ2-like"/>
    <property type="match status" value="2"/>
</dbReference>
<feature type="non-terminal residue" evidence="4">
    <location>
        <position position="1"/>
    </location>
</feature>
<name>A0A6S7G5G8_PARCT</name>
<dbReference type="GO" id="GO:0000978">
    <property type="term" value="F:RNA polymerase II cis-regulatory region sequence-specific DNA binding"/>
    <property type="evidence" value="ECO:0007669"/>
    <property type="project" value="TreeGrafter"/>
</dbReference>
<dbReference type="GO" id="GO:0000981">
    <property type="term" value="F:DNA-binding transcription factor activity, RNA polymerase II-specific"/>
    <property type="evidence" value="ECO:0007669"/>
    <property type="project" value="TreeGrafter"/>
</dbReference>
<dbReference type="InterPro" id="IPR047519">
    <property type="entry name" value="FH_FOXQ2-like"/>
</dbReference>
<dbReference type="InterPro" id="IPR030456">
    <property type="entry name" value="TF_fork_head_CS_2"/>
</dbReference>
<dbReference type="PANTHER" id="PTHR11829">
    <property type="entry name" value="FORKHEAD BOX PROTEIN"/>
    <property type="match status" value="1"/>
</dbReference>
<dbReference type="GO" id="GO:0030154">
    <property type="term" value="P:cell differentiation"/>
    <property type="evidence" value="ECO:0007669"/>
    <property type="project" value="TreeGrafter"/>
</dbReference>
<dbReference type="GO" id="GO:0009653">
    <property type="term" value="P:anatomical structure morphogenesis"/>
    <property type="evidence" value="ECO:0007669"/>
    <property type="project" value="TreeGrafter"/>
</dbReference>
<dbReference type="PRINTS" id="PR00053">
    <property type="entry name" value="FORKHEAD"/>
</dbReference>
<proteinExistence type="predicted"/>
<dbReference type="InterPro" id="IPR036388">
    <property type="entry name" value="WH-like_DNA-bd_sf"/>
</dbReference>
<dbReference type="OrthoDB" id="5954824at2759"/>
<feature type="non-terminal residue" evidence="4">
    <location>
        <position position="446"/>
    </location>
</feature>
<dbReference type="PROSITE" id="PS00658">
    <property type="entry name" value="FORK_HEAD_2"/>
    <property type="match status" value="2"/>
</dbReference>
<sequence length="446" mass="51396">GFAGSPPFFPRAFKSFYVDEEKPNQSYIGLIGQAIMSSPDKKMVLSDIYKWVLTHYPYFRNKGPGWKNSVRHNLSLNDCFVKAGRSPNGKGNYWAINPENYEDFRKGDFRRRRAQRRNRKSGPVHLSVSLGKNIEIRTYAKSLIKLTKSSMYMFFNAALCRAISGQCYYDRSKFQSSNIGAVRSKVQSPKSKVHFDVLLKPVEVQEVQGPRSKHMPLNTPRVLLVFFLGMLTGLPTRKDMHDIQVQDPRSILEKVVKQMRRKFQLHHVKTPKLEATATKDNTDADTKPSHSYIALIAMAILSKPSKKVLLGDIYNYISENFPYYRSKDKSWRNSIRHNLSLNECFIKAGRSENGKGNYWAIHPANLEDFANGDFRRRRARRRVRKSHSTLSSGLQSPEIHACPNHETKDSSISSIVRSFFTIYYRACDARGKKKFIFYLTKKIQNS</sequence>
<dbReference type="FunFam" id="1.10.10.10:FF:000352">
    <property type="entry name" value="Forkhead box Q2"/>
    <property type="match status" value="2"/>
</dbReference>
<dbReference type="InterPro" id="IPR001766">
    <property type="entry name" value="Fork_head_dom"/>
</dbReference>
<protein>
    <submittedName>
        <fullName evidence="4">Forkhead box B1</fullName>
    </submittedName>
</protein>
<dbReference type="PANTHER" id="PTHR11829:SF142">
    <property type="entry name" value="FORK-HEAD DOMAIN-CONTAINING PROTEIN"/>
    <property type="match status" value="1"/>
</dbReference>
<organism evidence="4 5">
    <name type="scientific">Paramuricea clavata</name>
    <name type="common">Red gorgonian</name>
    <name type="synonym">Violescent sea-whip</name>
    <dbReference type="NCBI Taxonomy" id="317549"/>
    <lineage>
        <taxon>Eukaryota</taxon>
        <taxon>Metazoa</taxon>
        <taxon>Cnidaria</taxon>
        <taxon>Anthozoa</taxon>
        <taxon>Octocorallia</taxon>
        <taxon>Malacalcyonacea</taxon>
        <taxon>Plexauridae</taxon>
        <taxon>Paramuricea</taxon>
    </lineage>
</organism>
<keyword evidence="5" id="KW-1185">Reference proteome</keyword>
<dbReference type="InterPro" id="IPR036390">
    <property type="entry name" value="WH_DNA-bd_sf"/>
</dbReference>
<comment type="caution">
    <text evidence="4">The sequence shown here is derived from an EMBL/GenBank/DDBJ whole genome shotgun (WGS) entry which is preliminary data.</text>
</comment>
<reference evidence="4" key="1">
    <citation type="submission" date="2020-04" db="EMBL/GenBank/DDBJ databases">
        <authorList>
            <person name="Alioto T."/>
            <person name="Alioto T."/>
            <person name="Gomez Garrido J."/>
        </authorList>
    </citation>
    <scope>NUCLEOTIDE SEQUENCE</scope>
    <source>
        <strain evidence="4">A484AB</strain>
    </source>
</reference>
<feature type="DNA-binding region" description="Fork-head" evidence="3">
    <location>
        <begin position="287"/>
        <end position="379"/>
    </location>
</feature>
<accession>A0A6S7G5G8</accession>
<feature type="DNA-binding region" description="Fork-head" evidence="3">
    <location>
        <begin position="22"/>
        <end position="114"/>
    </location>
</feature>
<dbReference type="PROSITE" id="PS50039">
    <property type="entry name" value="FORK_HEAD_3"/>
    <property type="match status" value="2"/>
</dbReference>
<dbReference type="SUPFAM" id="SSF46785">
    <property type="entry name" value="Winged helix' DNA-binding domain"/>
    <property type="match status" value="2"/>
</dbReference>
<evidence type="ECO:0000256" key="2">
    <source>
        <dbReference type="ARBA" id="ARBA00023242"/>
    </source>
</evidence>
<dbReference type="AlphaFoldDB" id="A0A6S7G5G8"/>
<keyword evidence="1 3" id="KW-0238">DNA-binding</keyword>
<gene>
    <name evidence="4" type="ORF">PACLA_8A034283</name>
</gene>
<evidence type="ECO:0000313" key="4">
    <source>
        <dbReference type="EMBL" id="CAB3987005.1"/>
    </source>
</evidence>
<dbReference type="EMBL" id="CACRXK020001105">
    <property type="protein sequence ID" value="CAB3987005.1"/>
    <property type="molecule type" value="Genomic_DNA"/>
</dbReference>
<evidence type="ECO:0000313" key="5">
    <source>
        <dbReference type="Proteomes" id="UP001152795"/>
    </source>
</evidence>
<dbReference type="InterPro" id="IPR050211">
    <property type="entry name" value="FOX_domain-containing"/>
</dbReference>
<dbReference type="Gene3D" id="1.10.10.10">
    <property type="entry name" value="Winged helix-like DNA-binding domain superfamily/Winged helix DNA-binding domain"/>
    <property type="match status" value="2"/>
</dbReference>
<evidence type="ECO:0000256" key="3">
    <source>
        <dbReference type="PROSITE-ProRule" id="PRU00089"/>
    </source>
</evidence>
<dbReference type="Pfam" id="PF00250">
    <property type="entry name" value="Forkhead"/>
    <property type="match status" value="2"/>
</dbReference>
<dbReference type="GO" id="GO:0005634">
    <property type="term" value="C:nucleus"/>
    <property type="evidence" value="ECO:0007669"/>
    <property type="project" value="UniProtKB-SubCell"/>
</dbReference>
<keyword evidence="2 3" id="KW-0539">Nucleus</keyword>
<comment type="subcellular location">
    <subcellularLocation>
        <location evidence="3">Nucleus</location>
    </subcellularLocation>
</comment>
<dbReference type="Proteomes" id="UP001152795">
    <property type="component" value="Unassembled WGS sequence"/>
</dbReference>
<evidence type="ECO:0000256" key="1">
    <source>
        <dbReference type="ARBA" id="ARBA00023125"/>
    </source>
</evidence>